<dbReference type="InterPro" id="IPR036188">
    <property type="entry name" value="FAD/NAD-bd_sf"/>
</dbReference>
<dbReference type="PANTHER" id="PTHR46313">
    <property type="match status" value="1"/>
</dbReference>
<sequence>MDDLIVIGGGWGGLATASLARARGLGVSLLESHTRLGGCAGWFDRGPYTFDAGATALMGLGPDEPVGGLFKAIGLESRSVQTPSYRVCLPDRTLDVVPDASRFGRNVRDAFPGLDRARARFWGLQAAVGSALFRTASLVPRLPARSPADLLHDLRVLGPGGLAAASTWPLTVLDVLRILGLAGDRPFRSLVAMLLQDTAQTGPDAVPFPNAAACLQAYRMGLSRPLGGMKALAEGMGARFEAMGGTLHRATIADRVEPDGSGGFVVTTRRRRRLSARQVAFNLPLDLAARLLGRDLDGALARRERRSRASWSAVTAYLAIRADAVPEAGPLFYQVLCDYDAPIHDGNNVLVSLSPPGDPGYGPPDARVATLSTHTRPSEWEGLSPAEHLEKKSEYQRRLLDALGRALPDAPGALLHAEVGSPRSFSRYTRRAGGAVGGPPVSRRNSNFLAVDSDVLGPNLWVVGDSVFPGQGTMAVVLSAIRVVERITGQPWEAMRSGPLVADATDPEPEPYPARSR</sequence>
<evidence type="ECO:0000313" key="2">
    <source>
        <dbReference type="EMBL" id="QDV34189.1"/>
    </source>
</evidence>
<dbReference type="AlphaFoldDB" id="A0A518H029"/>
<dbReference type="RefSeq" id="WP_145268906.1">
    <property type="nucleotide sequence ID" value="NZ_CP036426.1"/>
</dbReference>
<keyword evidence="3" id="KW-1185">Reference proteome</keyword>
<organism evidence="2 3">
    <name type="scientific">Tautonia plasticadhaerens</name>
    <dbReference type="NCBI Taxonomy" id="2527974"/>
    <lineage>
        <taxon>Bacteria</taxon>
        <taxon>Pseudomonadati</taxon>
        <taxon>Planctomycetota</taxon>
        <taxon>Planctomycetia</taxon>
        <taxon>Isosphaerales</taxon>
        <taxon>Isosphaeraceae</taxon>
        <taxon>Tautonia</taxon>
    </lineage>
</organism>
<dbReference type="KEGG" id="tpla:ElP_20730"/>
<protein>
    <submittedName>
        <fullName evidence="2">Uncharacterized protein</fullName>
    </submittedName>
</protein>
<evidence type="ECO:0000313" key="3">
    <source>
        <dbReference type="Proteomes" id="UP000317835"/>
    </source>
</evidence>
<dbReference type="Gene3D" id="3.50.50.60">
    <property type="entry name" value="FAD/NAD(P)-binding domain"/>
    <property type="match status" value="1"/>
</dbReference>
<accession>A0A518H029</accession>
<feature type="region of interest" description="Disordered" evidence="1">
    <location>
        <begin position="498"/>
        <end position="517"/>
    </location>
</feature>
<dbReference type="SUPFAM" id="SSF51905">
    <property type="entry name" value="FAD/NAD(P)-binding domain"/>
    <property type="match status" value="1"/>
</dbReference>
<dbReference type="OrthoDB" id="9789960at2"/>
<reference evidence="2 3" key="1">
    <citation type="submission" date="2019-02" db="EMBL/GenBank/DDBJ databases">
        <title>Deep-cultivation of Planctomycetes and their phenomic and genomic characterization uncovers novel biology.</title>
        <authorList>
            <person name="Wiegand S."/>
            <person name="Jogler M."/>
            <person name="Boedeker C."/>
            <person name="Pinto D."/>
            <person name="Vollmers J."/>
            <person name="Rivas-Marin E."/>
            <person name="Kohn T."/>
            <person name="Peeters S.H."/>
            <person name="Heuer A."/>
            <person name="Rast P."/>
            <person name="Oberbeckmann S."/>
            <person name="Bunk B."/>
            <person name="Jeske O."/>
            <person name="Meyerdierks A."/>
            <person name="Storesund J.E."/>
            <person name="Kallscheuer N."/>
            <person name="Luecker S."/>
            <person name="Lage O.M."/>
            <person name="Pohl T."/>
            <person name="Merkel B.J."/>
            <person name="Hornburger P."/>
            <person name="Mueller R.-W."/>
            <person name="Bruemmer F."/>
            <person name="Labrenz M."/>
            <person name="Spormann A.M."/>
            <person name="Op den Camp H."/>
            <person name="Overmann J."/>
            <person name="Amann R."/>
            <person name="Jetten M.S.M."/>
            <person name="Mascher T."/>
            <person name="Medema M.H."/>
            <person name="Devos D.P."/>
            <person name="Kaster A.-K."/>
            <person name="Ovreas L."/>
            <person name="Rohde M."/>
            <person name="Galperin M.Y."/>
            <person name="Jogler C."/>
        </authorList>
    </citation>
    <scope>NUCLEOTIDE SEQUENCE [LARGE SCALE GENOMIC DNA]</scope>
    <source>
        <strain evidence="2 3">ElP</strain>
    </source>
</reference>
<dbReference type="GO" id="GO:0016116">
    <property type="term" value="P:carotenoid metabolic process"/>
    <property type="evidence" value="ECO:0007669"/>
    <property type="project" value="InterPro"/>
</dbReference>
<dbReference type="EMBL" id="CP036426">
    <property type="protein sequence ID" value="QDV34189.1"/>
    <property type="molecule type" value="Genomic_DNA"/>
</dbReference>
<dbReference type="InterPro" id="IPR045892">
    <property type="entry name" value="CrtISO-like"/>
</dbReference>
<dbReference type="PANTHER" id="PTHR46313:SF3">
    <property type="entry name" value="PROLYCOPENE ISOMERASE, CHLOROPLASTIC"/>
    <property type="match status" value="1"/>
</dbReference>
<dbReference type="Pfam" id="PF13450">
    <property type="entry name" value="NAD_binding_8"/>
    <property type="match status" value="1"/>
</dbReference>
<gene>
    <name evidence="2" type="ORF">ElP_20730</name>
</gene>
<name>A0A518H029_9BACT</name>
<dbReference type="Proteomes" id="UP000317835">
    <property type="component" value="Chromosome"/>
</dbReference>
<evidence type="ECO:0000256" key="1">
    <source>
        <dbReference type="SAM" id="MobiDB-lite"/>
    </source>
</evidence>
<proteinExistence type="predicted"/>